<dbReference type="InterPro" id="IPR045633">
    <property type="entry name" value="DUF6414"/>
</dbReference>
<evidence type="ECO:0000313" key="2">
    <source>
        <dbReference type="EMBL" id="UOO93832.1"/>
    </source>
</evidence>
<sequence length="310" mass="34669">MENDLREFIYLDSLSVQSLLASQGVGIAQEEVETDENTTEASLRSKLSAGINFPFVGSGKGEVDVSGTRTGTEILETKKKINDQVLFTRLYDELEDSITTLPDDRAEDTGDSLSLNNGDIVEISGITRTDPLYRMLNVASLFARIDAFDINKENIEQAREAIYGKQIGMVTDVPDDDWNYAMSVERENLWVDDPQREFLGSRRYTVFGRVEAIIPPNDKWDYIDILQIAGTIVSKDSLSSVRTLVDEFVELIDGYQQEIPLPQLGEISIDDLSENNEPPTRNSTISIDIEDKDVSVDGKAVVIKPIAVYW</sequence>
<dbReference type="AlphaFoldDB" id="A0AAV3SN53"/>
<evidence type="ECO:0000313" key="4">
    <source>
        <dbReference type="Proteomes" id="UP001500962"/>
    </source>
</evidence>
<evidence type="ECO:0000313" key="3">
    <source>
        <dbReference type="Proteomes" id="UP000830542"/>
    </source>
</evidence>
<proteinExistence type="predicted"/>
<dbReference type="GeneID" id="71761696"/>
<dbReference type="EMBL" id="BAAADN010000091">
    <property type="protein sequence ID" value="GAA0477915.1"/>
    <property type="molecule type" value="Genomic_DNA"/>
</dbReference>
<dbReference type="KEGG" id="hdo:MUK72_07570"/>
<accession>A0AAV3SN53</accession>
<dbReference type="Proteomes" id="UP000830542">
    <property type="component" value="Chromosome"/>
</dbReference>
<protein>
    <submittedName>
        <fullName evidence="1">Uncharacterized protein</fullName>
    </submittedName>
</protein>
<dbReference type="RefSeq" id="WP_244698275.1">
    <property type="nucleotide sequence ID" value="NZ_BAAADN010000091.1"/>
</dbReference>
<keyword evidence="3" id="KW-1185">Reference proteome</keyword>
<reference evidence="2" key="2">
    <citation type="submission" date="2022-04" db="EMBL/GenBank/DDBJ databases">
        <title>Sequencing and genomic assembly of Halococcus dombrowskii.</title>
        <authorList>
            <person name="Lim S.W."/>
            <person name="MacLea K.S."/>
        </authorList>
    </citation>
    <scope>NUCLEOTIDE SEQUENCE</scope>
    <source>
        <strain evidence="2">H4</strain>
    </source>
</reference>
<organism evidence="1 4">
    <name type="scientific">Halococcus dombrowskii</name>
    <dbReference type="NCBI Taxonomy" id="179637"/>
    <lineage>
        <taxon>Archaea</taxon>
        <taxon>Methanobacteriati</taxon>
        <taxon>Methanobacteriota</taxon>
        <taxon>Stenosarchaea group</taxon>
        <taxon>Halobacteria</taxon>
        <taxon>Halobacteriales</taxon>
        <taxon>Halococcaceae</taxon>
        <taxon>Halococcus</taxon>
    </lineage>
</organism>
<dbReference type="EMBL" id="CP095005">
    <property type="protein sequence ID" value="UOO93832.1"/>
    <property type="molecule type" value="Genomic_DNA"/>
</dbReference>
<dbReference type="Pfam" id="PF19952">
    <property type="entry name" value="DUF6414"/>
    <property type="match status" value="1"/>
</dbReference>
<evidence type="ECO:0000313" key="1">
    <source>
        <dbReference type="EMBL" id="GAA0477915.1"/>
    </source>
</evidence>
<reference evidence="1" key="3">
    <citation type="submission" date="2023-12" db="EMBL/GenBank/DDBJ databases">
        <authorList>
            <person name="Sun Q."/>
            <person name="Inoue M."/>
        </authorList>
    </citation>
    <scope>NUCLEOTIDE SEQUENCE</scope>
    <source>
        <strain evidence="1">JCM 12289</strain>
    </source>
</reference>
<dbReference type="Proteomes" id="UP001500962">
    <property type="component" value="Unassembled WGS sequence"/>
</dbReference>
<reference evidence="1" key="1">
    <citation type="journal article" date="2014" name="Int. J. Syst. Evol. Microbiol.">
        <title>Complete genome sequence of Corynebacterium casei LMG S-19264T (=DSM 44701T), isolated from a smear-ripened cheese.</title>
        <authorList>
            <consortium name="US DOE Joint Genome Institute (JGI-PGF)"/>
            <person name="Walter F."/>
            <person name="Albersmeier A."/>
            <person name="Kalinowski J."/>
            <person name="Ruckert C."/>
        </authorList>
    </citation>
    <scope>NUCLEOTIDE SEQUENCE</scope>
    <source>
        <strain evidence="1">JCM 12289</strain>
    </source>
</reference>
<name>A0AAV3SN53_HALDO</name>
<gene>
    <name evidence="1" type="ORF">GCM10008985_37790</name>
    <name evidence="2" type="ORF">MUK72_07570</name>
</gene>